<dbReference type="GO" id="GO:0022857">
    <property type="term" value="F:transmembrane transporter activity"/>
    <property type="evidence" value="ECO:0007669"/>
    <property type="project" value="InterPro"/>
</dbReference>
<keyword evidence="2" id="KW-0812">Transmembrane</keyword>
<evidence type="ECO:0000256" key="4">
    <source>
        <dbReference type="ARBA" id="ARBA00023136"/>
    </source>
</evidence>
<feature type="non-terminal residue" evidence="5">
    <location>
        <position position="222"/>
    </location>
</feature>
<organism evidence="5 6">
    <name type="scientific">Paramuricea clavata</name>
    <name type="common">Red gorgonian</name>
    <name type="synonym">Violescent sea-whip</name>
    <dbReference type="NCBI Taxonomy" id="317549"/>
    <lineage>
        <taxon>Eukaryota</taxon>
        <taxon>Metazoa</taxon>
        <taxon>Cnidaria</taxon>
        <taxon>Anthozoa</taxon>
        <taxon>Octocorallia</taxon>
        <taxon>Malacalcyonacea</taxon>
        <taxon>Plexauridae</taxon>
        <taxon>Paramuricea</taxon>
    </lineage>
</organism>
<dbReference type="InterPro" id="IPR020846">
    <property type="entry name" value="MFS_dom"/>
</dbReference>
<dbReference type="SUPFAM" id="SSF103473">
    <property type="entry name" value="MFS general substrate transporter"/>
    <property type="match status" value="1"/>
</dbReference>
<dbReference type="Proteomes" id="UP001152795">
    <property type="component" value="Unassembled WGS sequence"/>
</dbReference>
<comment type="caution">
    <text evidence="5">The sequence shown here is derived from an EMBL/GenBank/DDBJ whole genome shotgun (WGS) entry which is preliminary data.</text>
</comment>
<accession>A0A6S7IZ25</accession>
<keyword evidence="6" id="KW-1185">Reference proteome</keyword>
<dbReference type="EMBL" id="CACRXK020012402">
    <property type="protein sequence ID" value="CAB4023257.1"/>
    <property type="molecule type" value="Genomic_DNA"/>
</dbReference>
<gene>
    <name evidence="5" type="ORF">PACLA_8A004095</name>
</gene>
<dbReference type="AlphaFoldDB" id="A0A6S7IZ25"/>
<dbReference type="PROSITE" id="PS50850">
    <property type="entry name" value="MFS"/>
    <property type="match status" value="1"/>
</dbReference>
<evidence type="ECO:0000256" key="2">
    <source>
        <dbReference type="ARBA" id="ARBA00022692"/>
    </source>
</evidence>
<dbReference type="OrthoDB" id="370281at2759"/>
<name>A0A6S7IZ25_PARCT</name>
<evidence type="ECO:0000313" key="6">
    <source>
        <dbReference type="Proteomes" id="UP001152795"/>
    </source>
</evidence>
<keyword evidence="3" id="KW-1133">Transmembrane helix</keyword>
<evidence type="ECO:0000256" key="3">
    <source>
        <dbReference type="ARBA" id="ARBA00022989"/>
    </source>
</evidence>
<evidence type="ECO:0000256" key="1">
    <source>
        <dbReference type="ARBA" id="ARBA00004141"/>
    </source>
</evidence>
<dbReference type="Gene3D" id="1.20.1250.20">
    <property type="entry name" value="MFS general substrate transporter like domains"/>
    <property type="match status" value="1"/>
</dbReference>
<comment type="subcellular location">
    <subcellularLocation>
        <location evidence="1">Membrane</location>
        <topology evidence="1">Multi-pass membrane protein</topology>
    </subcellularLocation>
</comment>
<reference evidence="5" key="1">
    <citation type="submission" date="2020-04" db="EMBL/GenBank/DDBJ databases">
        <authorList>
            <person name="Alioto T."/>
            <person name="Alioto T."/>
            <person name="Gomez Garrido J."/>
        </authorList>
    </citation>
    <scope>NUCLEOTIDE SEQUENCE</scope>
    <source>
        <strain evidence="5">A484AB</strain>
    </source>
</reference>
<dbReference type="PANTHER" id="PTHR23510:SF16">
    <property type="entry name" value="MAJOR FACILITATOR SUPERFAMILY (MFS) PROFILE DOMAIN-CONTAINING PROTEIN"/>
    <property type="match status" value="1"/>
</dbReference>
<protein>
    <submittedName>
        <fullName evidence="5">Major facilitator superfamily domain-containing 8-like</fullName>
    </submittedName>
</protein>
<feature type="non-terminal residue" evidence="5">
    <location>
        <position position="1"/>
    </location>
</feature>
<dbReference type="PANTHER" id="PTHR23510">
    <property type="entry name" value="INNER MEMBRANE TRANSPORT PROTEIN YAJR"/>
    <property type="match status" value="1"/>
</dbReference>
<proteinExistence type="predicted"/>
<keyword evidence="4" id="KW-0472">Membrane</keyword>
<sequence length="222" mass="25262">TTASSQHVINYGVSYKNRGKNMESITFVTKRNLTLFAFSIRMLFMGVEYAVIFPSVWLYLKIFHVDNWYLYLVLCAYIVGIVSTILVGKLADATRRVRLTGFIWNLAEIAGNFVYAMHFHVTLPLFGRMIAGFGEGYISAMWGELARVTTKEQRTRYFAILKGSNLVGAAIGPALNLFLKDFNFYIGSWHIDFRTSPGFFMGVVWVIVTLIMLVFVRDLSSE</sequence>
<dbReference type="InterPro" id="IPR036259">
    <property type="entry name" value="MFS_trans_sf"/>
</dbReference>
<dbReference type="GO" id="GO:0016020">
    <property type="term" value="C:membrane"/>
    <property type="evidence" value="ECO:0007669"/>
    <property type="project" value="UniProtKB-SubCell"/>
</dbReference>
<evidence type="ECO:0000313" key="5">
    <source>
        <dbReference type="EMBL" id="CAB4023257.1"/>
    </source>
</evidence>
<dbReference type="InterPro" id="IPR051068">
    <property type="entry name" value="MFS_Domain-Containing_Protein"/>
</dbReference>